<accession>A0AAW1MG82</accession>
<comment type="caution">
    <text evidence="1">The sequence shown here is derived from an EMBL/GenBank/DDBJ whole genome shotgun (WGS) entry which is preliminary data.</text>
</comment>
<sequence>MPKKEKRYVINRGLNRVAYASIEKVDTTKDNLLLVHENADGEDSNSKSVMTMSLTWWQNFPWTMANRNADKQKCNDNVTHLVAEFSMDHGQ</sequence>
<organism evidence="1 2">
    <name type="scientific">Popillia japonica</name>
    <name type="common">Japanese beetle</name>
    <dbReference type="NCBI Taxonomy" id="7064"/>
    <lineage>
        <taxon>Eukaryota</taxon>
        <taxon>Metazoa</taxon>
        <taxon>Ecdysozoa</taxon>
        <taxon>Arthropoda</taxon>
        <taxon>Hexapoda</taxon>
        <taxon>Insecta</taxon>
        <taxon>Pterygota</taxon>
        <taxon>Neoptera</taxon>
        <taxon>Endopterygota</taxon>
        <taxon>Coleoptera</taxon>
        <taxon>Polyphaga</taxon>
        <taxon>Scarabaeiformia</taxon>
        <taxon>Scarabaeidae</taxon>
        <taxon>Rutelinae</taxon>
        <taxon>Popillia</taxon>
    </lineage>
</organism>
<protein>
    <submittedName>
        <fullName evidence="1">Uncharacterized protein</fullName>
    </submittedName>
</protein>
<dbReference type="EMBL" id="JASPKY010000051">
    <property type="protein sequence ID" value="KAK9745185.1"/>
    <property type="molecule type" value="Genomic_DNA"/>
</dbReference>
<dbReference type="Proteomes" id="UP001458880">
    <property type="component" value="Unassembled WGS sequence"/>
</dbReference>
<proteinExistence type="predicted"/>
<evidence type="ECO:0000313" key="1">
    <source>
        <dbReference type="EMBL" id="KAK9745185.1"/>
    </source>
</evidence>
<keyword evidence="2" id="KW-1185">Reference proteome</keyword>
<gene>
    <name evidence="1" type="ORF">QE152_g7172</name>
</gene>
<reference evidence="1 2" key="1">
    <citation type="journal article" date="2024" name="BMC Genomics">
        <title>De novo assembly and annotation of Popillia japonica's genome with initial clues to its potential as an invasive pest.</title>
        <authorList>
            <person name="Cucini C."/>
            <person name="Boschi S."/>
            <person name="Funari R."/>
            <person name="Cardaioli E."/>
            <person name="Iannotti N."/>
            <person name="Marturano G."/>
            <person name="Paoli F."/>
            <person name="Bruttini M."/>
            <person name="Carapelli A."/>
            <person name="Frati F."/>
            <person name="Nardi F."/>
        </authorList>
    </citation>
    <scope>NUCLEOTIDE SEQUENCE [LARGE SCALE GENOMIC DNA]</scope>
    <source>
        <strain evidence="1">DMR45628</strain>
    </source>
</reference>
<dbReference type="AlphaFoldDB" id="A0AAW1MG82"/>
<name>A0AAW1MG82_POPJA</name>
<evidence type="ECO:0000313" key="2">
    <source>
        <dbReference type="Proteomes" id="UP001458880"/>
    </source>
</evidence>